<dbReference type="SUPFAM" id="SSF49879">
    <property type="entry name" value="SMAD/FHA domain"/>
    <property type="match status" value="1"/>
</dbReference>
<evidence type="ECO:0000259" key="3">
    <source>
        <dbReference type="PROSITE" id="PS50006"/>
    </source>
</evidence>
<dbReference type="SMART" id="SM00240">
    <property type="entry name" value="FHA"/>
    <property type="match status" value="1"/>
</dbReference>
<evidence type="ECO:0000313" key="5">
    <source>
        <dbReference type="Proteomes" id="UP000267368"/>
    </source>
</evidence>
<feature type="region of interest" description="Disordered" evidence="2">
    <location>
        <begin position="241"/>
        <end position="287"/>
    </location>
</feature>
<dbReference type="Gene3D" id="2.60.200.20">
    <property type="match status" value="1"/>
</dbReference>
<keyword evidence="5" id="KW-1185">Reference proteome</keyword>
<dbReference type="Proteomes" id="UP000267368">
    <property type="component" value="Unassembled WGS sequence"/>
</dbReference>
<dbReference type="EMBL" id="QICB01000005">
    <property type="protein sequence ID" value="RNL19458.1"/>
    <property type="molecule type" value="Genomic_DNA"/>
</dbReference>
<evidence type="ECO:0000313" key="4">
    <source>
        <dbReference type="EMBL" id="RNL19458.1"/>
    </source>
</evidence>
<dbReference type="InterPro" id="IPR000253">
    <property type="entry name" value="FHA_dom"/>
</dbReference>
<keyword evidence="1" id="KW-0597">Phosphoprotein</keyword>
<dbReference type="AlphaFoldDB" id="A0A3N0AEI8"/>
<dbReference type="PROSITE" id="PS50006">
    <property type="entry name" value="FHA_DOMAIN"/>
    <property type="match status" value="1"/>
</dbReference>
<feature type="compositionally biased region" description="Low complexity" evidence="2">
    <location>
        <begin position="328"/>
        <end position="346"/>
    </location>
</feature>
<feature type="compositionally biased region" description="Basic and acidic residues" evidence="2">
    <location>
        <begin position="241"/>
        <end position="258"/>
    </location>
</feature>
<evidence type="ECO:0000256" key="1">
    <source>
        <dbReference type="ARBA" id="ARBA00022553"/>
    </source>
</evidence>
<protein>
    <submittedName>
        <fullName evidence="4">DUF2662 domain-containing protein</fullName>
    </submittedName>
</protein>
<dbReference type="InterPro" id="IPR042287">
    <property type="entry name" value="FhaA_N_sf"/>
</dbReference>
<feature type="domain" description="FHA" evidence="3">
    <location>
        <begin position="394"/>
        <end position="444"/>
    </location>
</feature>
<sequence length="467" mass="49867">MGFFSKFEGKMEDTFEGGAGKMQKSPISPVQIMKKAEKQMRREKVVSAGKQFAPTLYTVLVNPDDDQRLFGFYPTLAGECETRLASSAANEGLAMDGHPLVRFIVDDGLKHGKFDVIAEVVSAPIVAQLRAEEMQRYGMGGAVGAPAPQAAAYGDPAMARQQQPQQAPQYRPQPAMTDNAYGAAPRADYGQQVFGAPNAGAFPDMQEKPAAKPPLPYVPENEIDYSIDYGEYTFDSKNFEDYRDKAPQGDGAHARGDAQAEAAEGAQPEHRPEHARQAAPAAGAPEAAAMYAPQGFEGRPVANPAFPQGYNPQAYSPYPAGYAQQPYAGQPMQQPNPGMPMGAPGAPAYGGPAHTVAFAAGAAQANPVPNGAAVRARLIDANSNRSYDLATNRILVGRETGNDIVLNDLNVSRQHAQIAFEPQGAWVVTDLGSTNGTFVNGMPVTRRGLADGDRITLGMTEFVFLMR</sequence>
<feature type="compositionally biased region" description="Basic and acidic residues" evidence="2">
    <location>
        <begin position="267"/>
        <end position="276"/>
    </location>
</feature>
<dbReference type="InterPro" id="IPR022128">
    <property type="entry name" value="FhaA_N"/>
</dbReference>
<dbReference type="InterPro" id="IPR050923">
    <property type="entry name" value="Cell_Proc_Reg/RNA_Proc"/>
</dbReference>
<comment type="caution">
    <text evidence="4">The sequence shown here is derived from an EMBL/GenBank/DDBJ whole genome shotgun (WGS) entry which is preliminary data.</text>
</comment>
<name>A0A3N0AEI8_9ACTN</name>
<gene>
    <name evidence="4" type="ORF">DMP07_07105</name>
</gene>
<accession>A0A3N0AEI8</accession>
<dbReference type="Pfam" id="PF00498">
    <property type="entry name" value="FHA"/>
    <property type="match status" value="1"/>
</dbReference>
<proteinExistence type="predicted"/>
<reference evidence="5" key="1">
    <citation type="submission" date="2018-05" db="EMBL/GenBank/DDBJ databases">
        <title>Genome Sequencing of selected type strains of the family Eggerthellaceae.</title>
        <authorList>
            <person name="Danylec N."/>
            <person name="Stoll D.A."/>
            <person name="Doetsch A."/>
            <person name="Huch M."/>
        </authorList>
    </citation>
    <scope>NUCLEOTIDE SEQUENCE [LARGE SCALE GENOMIC DNA]</scope>
    <source>
        <strain evidence="5">DSM 17537</strain>
    </source>
</reference>
<dbReference type="Gene3D" id="3.30.2320.60">
    <property type="entry name" value="FhaA, phosphopeptide-binding domain (DUF3662)"/>
    <property type="match status" value="1"/>
</dbReference>
<feature type="region of interest" description="Disordered" evidence="2">
    <location>
        <begin position="321"/>
        <end position="346"/>
    </location>
</feature>
<organism evidence="4 5">
    <name type="scientific">Slackia faecicanis</name>
    <dbReference type="NCBI Taxonomy" id="255723"/>
    <lineage>
        <taxon>Bacteria</taxon>
        <taxon>Bacillati</taxon>
        <taxon>Actinomycetota</taxon>
        <taxon>Coriobacteriia</taxon>
        <taxon>Eggerthellales</taxon>
        <taxon>Eggerthellaceae</taxon>
        <taxon>Slackia</taxon>
    </lineage>
</organism>
<dbReference type="RefSeq" id="WP_123198451.1">
    <property type="nucleotide sequence ID" value="NZ_QICB01000005.1"/>
</dbReference>
<dbReference type="OrthoDB" id="151099at2"/>
<evidence type="ECO:0000256" key="2">
    <source>
        <dbReference type="SAM" id="MobiDB-lite"/>
    </source>
</evidence>
<dbReference type="Pfam" id="PF12401">
    <property type="entry name" value="FhaA_N"/>
    <property type="match status" value="1"/>
</dbReference>
<dbReference type="PANTHER" id="PTHR23308">
    <property type="entry name" value="NUCLEAR INHIBITOR OF PROTEIN PHOSPHATASE-1"/>
    <property type="match status" value="1"/>
</dbReference>
<dbReference type="CDD" id="cd00060">
    <property type="entry name" value="FHA"/>
    <property type="match status" value="1"/>
</dbReference>
<dbReference type="InterPro" id="IPR008984">
    <property type="entry name" value="SMAD_FHA_dom_sf"/>
</dbReference>
<feature type="compositionally biased region" description="Low complexity" evidence="2">
    <location>
        <begin position="277"/>
        <end position="287"/>
    </location>
</feature>